<dbReference type="NCBIfam" id="TIGR00254">
    <property type="entry name" value="GGDEF"/>
    <property type="match status" value="1"/>
</dbReference>
<feature type="domain" description="GGDEF" evidence="4">
    <location>
        <begin position="348"/>
        <end position="480"/>
    </location>
</feature>
<feature type="domain" description="PAS" evidence="1">
    <location>
        <begin position="28"/>
        <end position="99"/>
    </location>
</feature>
<dbReference type="CDD" id="cd01949">
    <property type="entry name" value="GGDEF"/>
    <property type="match status" value="1"/>
</dbReference>
<gene>
    <name evidence="5" type="ORF">J2X19_001405</name>
</gene>
<dbReference type="SMART" id="SM00086">
    <property type="entry name" value="PAC"/>
    <property type="match status" value="1"/>
</dbReference>
<dbReference type="Gene3D" id="3.30.70.270">
    <property type="match status" value="1"/>
</dbReference>
<protein>
    <submittedName>
        <fullName evidence="5">Diguanylate cyclase (GGDEF)-like protein/PAS domain S-box-containing protein</fullName>
    </submittedName>
</protein>
<reference evidence="5 6" key="1">
    <citation type="submission" date="2023-07" db="EMBL/GenBank/DDBJ databases">
        <title>Sorghum-associated microbial communities from plants grown in Nebraska, USA.</title>
        <authorList>
            <person name="Schachtman D."/>
        </authorList>
    </citation>
    <scope>NUCLEOTIDE SEQUENCE [LARGE SCALE GENOMIC DNA]</scope>
    <source>
        <strain evidence="5 6">BE313</strain>
    </source>
</reference>
<dbReference type="InterPro" id="IPR003018">
    <property type="entry name" value="GAF"/>
</dbReference>
<dbReference type="InterPro" id="IPR001610">
    <property type="entry name" value="PAC"/>
</dbReference>
<dbReference type="NCBIfam" id="TIGR00229">
    <property type="entry name" value="sensory_box"/>
    <property type="match status" value="1"/>
</dbReference>
<feature type="domain" description="PAC" evidence="2">
    <location>
        <begin position="102"/>
        <end position="154"/>
    </location>
</feature>
<dbReference type="PANTHER" id="PTHR44757:SF2">
    <property type="entry name" value="BIOFILM ARCHITECTURE MAINTENANCE PROTEIN MBAA"/>
    <property type="match status" value="1"/>
</dbReference>
<dbReference type="Gene3D" id="3.20.20.450">
    <property type="entry name" value="EAL domain"/>
    <property type="match status" value="1"/>
</dbReference>
<dbReference type="PROSITE" id="PS50113">
    <property type="entry name" value="PAC"/>
    <property type="match status" value="1"/>
</dbReference>
<dbReference type="SMART" id="SM00052">
    <property type="entry name" value="EAL"/>
    <property type="match status" value="1"/>
</dbReference>
<dbReference type="CDD" id="cd01948">
    <property type="entry name" value="EAL"/>
    <property type="match status" value="1"/>
</dbReference>
<organism evidence="5 6">
    <name type="scientific">Rhodoferax ferrireducens</name>
    <dbReference type="NCBI Taxonomy" id="192843"/>
    <lineage>
        <taxon>Bacteria</taxon>
        <taxon>Pseudomonadati</taxon>
        <taxon>Pseudomonadota</taxon>
        <taxon>Betaproteobacteria</taxon>
        <taxon>Burkholderiales</taxon>
        <taxon>Comamonadaceae</taxon>
        <taxon>Rhodoferax</taxon>
    </lineage>
</organism>
<proteinExistence type="predicted"/>
<dbReference type="SUPFAM" id="SSF55781">
    <property type="entry name" value="GAF domain-like"/>
    <property type="match status" value="1"/>
</dbReference>
<dbReference type="PANTHER" id="PTHR44757">
    <property type="entry name" value="DIGUANYLATE CYCLASE DGCP"/>
    <property type="match status" value="1"/>
</dbReference>
<dbReference type="InterPro" id="IPR035965">
    <property type="entry name" value="PAS-like_dom_sf"/>
</dbReference>
<dbReference type="Pfam" id="PF13426">
    <property type="entry name" value="PAS_9"/>
    <property type="match status" value="1"/>
</dbReference>
<dbReference type="InterPro" id="IPR000014">
    <property type="entry name" value="PAS"/>
</dbReference>
<dbReference type="Pfam" id="PF00990">
    <property type="entry name" value="GGDEF"/>
    <property type="match status" value="1"/>
</dbReference>
<feature type="domain" description="EAL" evidence="3">
    <location>
        <begin position="489"/>
        <end position="744"/>
    </location>
</feature>
<dbReference type="InterPro" id="IPR043128">
    <property type="entry name" value="Rev_trsase/Diguanyl_cyclase"/>
</dbReference>
<dbReference type="SMART" id="SM00267">
    <property type="entry name" value="GGDEF"/>
    <property type="match status" value="1"/>
</dbReference>
<dbReference type="PROSITE" id="PS50887">
    <property type="entry name" value="GGDEF"/>
    <property type="match status" value="1"/>
</dbReference>
<sequence>MNKPCPLAVADPDANQAGAPVAHAEQDPMQQLLQVVNQSDNAFIVGGPDTRIVYANAGFTSMFGYTLDEVLGRTVSATLSGPHTDLQVVERIKRELQQPGGGRADVLLYTKSGRPLWVSIVANPLFDDQGRFTGVVGVLADITQTKMHEVLQYKLLHAMVQELPLPELMELVCREVERIAPEVAASILQVDAEGRLHPLAAPSLPKLYSDALEGLAIGPMTGSCGTAAWRGEAVLVTDIATDPLWAPYKHLILPLGFVACWSSPITASDGRVLGTFAFYYRSQRGPDALHQRLIDVSLHLCALAMEREESRAHIHHLAYYDTLTSLPNRKMLRSQAERALADARRTQTPLAVLFLNIDRFKQVNDAQGHSAGDELLREIARRLGLGVGSRDLVGRQAGDEFVVVLQQCSNEQAAMAAERLLLAIAEPVPLAGGTVHPNASIGVALFPDDGLDFDALLNHADLAMYQAKRDGRGCLRFFNDDMNRITQERVALEDALRHALRDGGLHLHYQPQVSGAGCRSLYGVEALARWTHPRLGPVSPAQFIPLAEECGLIDELGHWALAEACRQMADWRRRGVAVPQVAVNLSARNFQNPALPTLVADLLRSHGLQPSDLALEMTESVVMDSGRSVLATIEAVHALGVKLSLDDFGTGYSSLGYLHRLPIHELKLDKSFVQDLANSAAAQALTNTVLRIGDGLRLVVVAEGVETQLQADFLIARGCPVLQGYLFARPLPAAELEPWLAARLAAAP</sequence>
<dbReference type="Gene3D" id="3.30.450.20">
    <property type="entry name" value="PAS domain"/>
    <property type="match status" value="1"/>
</dbReference>
<dbReference type="SUPFAM" id="SSF55785">
    <property type="entry name" value="PYP-like sensor domain (PAS domain)"/>
    <property type="match status" value="1"/>
</dbReference>
<evidence type="ECO:0000313" key="5">
    <source>
        <dbReference type="EMBL" id="MDR7376747.1"/>
    </source>
</evidence>
<accession>A0ABU2C5Y5</accession>
<dbReference type="InterPro" id="IPR000700">
    <property type="entry name" value="PAS-assoc_C"/>
</dbReference>
<dbReference type="Proteomes" id="UP001180487">
    <property type="component" value="Unassembled WGS sequence"/>
</dbReference>
<dbReference type="InterPro" id="IPR029787">
    <property type="entry name" value="Nucleotide_cyclase"/>
</dbReference>
<dbReference type="Pfam" id="PF13185">
    <property type="entry name" value="GAF_2"/>
    <property type="match status" value="1"/>
</dbReference>
<dbReference type="PIRSF" id="PIRSF005925">
    <property type="entry name" value="Dos"/>
    <property type="match status" value="1"/>
</dbReference>
<evidence type="ECO:0000259" key="3">
    <source>
        <dbReference type="PROSITE" id="PS50883"/>
    </source>
</evidence>
<dbReference type="PROSITE" id="PS50112">
    <property type="entry name" value="PAS"/>
    <property type="match status" value="1"/>
</dbReference>
<keyword evidence="6" id="KW-1185">Reference proteome</keyword>
<dbReference type="InterPro" id="IPR029016">
    <property type="entry name" value="GAF-like_dom_sf"/>
</dbReference>
<dbReference type="PROSITE" id="PS50883">
    <property type="entry name" value="EAL"/>
    <property type="match status" value="1"/>
</dbReference>
<dbReference type="Gene3D" id="3.30.450.40">
    <property type="match status" value="1"/>
</dbReference>
<dbReference type="Pfam" id="PF00563">
    <property type="entry name" value="EAL"/>
    <property type="match status" value="1"/>
</dbReference>
<dbReference type="CDD" id="cd00130">
    <property type="entry name" value="PAS"/>
    <property type="match status" value="1"/>
</dbReference>
<dbReference type="RefSeq" id="WP_310371906.1">
    <property type="nucleotide sequence ID" value="NZ_JAVDXT010000001.1"/>
</dbReference>
<evidence type="ECO:0000259" key="2">
    <source>
        <dbReference type="PROSITE" id="PS50113"/>
    </source>
</evidence>
<evidence type="ECO:0000259" key="1">
    <source>
        <dbReference type="PROSITE" id="PS50112"/>
    </source>
</evidence>
<evidence type="ECO:0000313" key="6">
    <source>
        <dbReference type="Proteomes" id="UP001180487"/>
    </source>
</evidence>
<dbReference type="SUPFAM" id="SSF141868">
    <property type="entry name" value="EAL domain-like"/>
    <property type="match status" value="1"/>
</dbReference>
<dbReference type="InterPro" id="IPR035919">
    <property type="entry name" value="EAL_sf"/>
</dbReference>
<dbReference type="SMART" id="SM00065">
    <property type="entry name" value="GAF"/>
    <property type="match status" value="1"/>
</dbReference>
<dbReference type="InterPro" id="IPR052155">
    <property type="entry name" value="Biofilm_reg_signaling"/>
</dbReference>
<evidence type="ECO:0000259" key="4">
    <source>
        <dbReference type="PROSITE" id="PS50887"/>
    </source>
</evidence>
<comment type="caution">
    <text evidence="5">The sequence shown here is derived from an EMBL/GenBank/DDBJ whole genome shotgun (WGS) entry which is preliminary data.</text>
</comment>
<dbReference type="InterPro" id="IPR000160">
    <property type="entry name" value="GGDEF_dom"/>
</dbReference>
<dbReference type="InterPro" id="IPR001633">
    <property type="entry name" value="EAL_dom"/>
</dbReference>
<dbReference type="InterPro" id="IPR012226">
    <property type="entry name" value="Diguanyl_cyclase/Pdiesterase"/>
</dbReference>
<name>A0ABU2C5Y5_9BURK</name>
<dbReference type="SMART" id="SM00091">
    <property type="entry name" value="PAS"/>
    <property type="match status" value="1"/>
</dbReference>
<dbReference type="SUPFAM" id="SSF55073">
    <property type="entry name" value="Nucleotide cyclase"/>
    <property type="match status" value="1"/>
</dbReference>
<dbReference type="EMBL" id="JAVDXT010000001">
    <property type="protein sequence ID" value="MDR7376747.1"/>
    <property type="molecule type" value="Genomic_DNA"/>
</dbReference>